<comment type="subcellular location">
    <subcellularLocation>
        <location evidence="1">Cell inner membrane</location>
        <topology evidence="1">Multi-pass membrane protein</topology>
    </subcellularLocation>
</comment>
<proteinExistence type="predicted"/>
<evidence type="ECO:0000256" key="6">
    <source>
        <dbReference type="ARBA" id="ARBA00023136"/>
    </source>
</evidence>
<dbReference type="GO" id="GO:0005886">
    <property type="term" value="C:plasma membrane"/>
    <property type="evidence" value="ECO:0007669"/>
    <property type="project" value="UniProtKB-SubCell"/>
</dbReference>
<accession>A0A1I5X0G1</accession>
<dbReference type="InterPro" id="IPR010656">
    <property type="entry name" value="DctM"/>
</dbReference>
<name>A0A1I5X0G1_9BACI</name>
<keyword evidence="6 7" id="KW-0472">Membrane</keyword>
<feature type="transmembrane region" description="Helical" evidence="7">
    <location>
        <begin position="278"/>
        <end position="299"/>
    </location>
</feature>
<feature type="transmembrane region" description="Helical" evidence="7">
    <location>
        <begin position="249"/>
        <end position="266"/>
    </location>
</feature>
<sequence length="435" mass="45315">MSVTILTTIVLFGVFFILLFVGVPISVSITVATILAGLIVLPMDSSLLVASQQIISGIDSFVLVALVFFMLAGSIMNNGGIAQRLINLAKLIGGRMSGSLAHTNVIGNVLFGSISGSAIASAATMGKVMGPQQKKEGYDPAYSAAVNIASAPTGQIIPPSGIPIIYSLLSGGTSIGALFIAGYVPGILMALLVMVVAYILAKRNNYPVSGGATMSEAVRVILQAIPSLLLIVVVIGGIAGGVFTATEGSAVAVLYALVLSMIYREISLKDIPKIMKETVAFSGMILLLVGASTAMSWVMTYARIPQTLTSALLGLSENYYIIMLIIALLLLFVGIFMDVAPALLVFTPILFPVATELGVDPVHFGMIMTMGLAIGVTTPPIGTVLFIGSSVSGVSIEKIVKPLLIFYIPLVIALLLVTFIPQISLWLPRALGVIG</sequence>
<dbReference type="AlphaFoldDB" id="A0A1I5X0G1"/>
<feature type="transmembrane region" description="Helical" evidence="7">
    <location>
        <begin position="220"/>
        <end position="243"/>
    </location>
</feature>
<evidence type="ECO:0000259" key="8">
    <source>
        <dbReference type="Pfam" id="PF06808"/>
    </source>
</evidence>
<keyword evidence="10" id="KW-1185">Reference proteome</keyword>
<dbReference type="PANTHER" id="PTHR33362">
    <property type="entry name" value="SIALIC ACID TRAP TRANSPORTER PERMEASE PROTEIN SIAT-RELATED"/>
    <property type="match status" value="1"/>
</dbReference>
<evidence type="ECO:0000313" key="9">
    <source>
        <dbReference type="EMBL" id="SFQ25449.1"/>
    </source>
</evidence>
<evidence type="ECO:0000256" key="1">
    <source>
        <dbReference type="ARBA" id="ARBA00004429"/>
    </source>
</evidence>
<keyword evidence="4 7" id="KW-0812">Transmembrane</keyword>
<gene>
    <name evidence="9" type="ORF">SAMN05518683_1243</name>
</gene>
<feature type="transmembrane region" description="Helical" evidence="7">
    <location>
        <begin position="399"/>
        <end position="420"/>
    </location>
</feature>
<dbReference type="Proteomes" id="UP000198892">
    <property type="component" value="Unassembled WGS sequence"/>
</dbReference>
<dbReference type="PIRSF" id="PIRSF006066">
    <property type="entry name" value="HI0050"/>
    <property type="match status" value="1"/>
</dbReference>
<feature type="domain" description="TRAP C4-dicarboxylate transport system permease DctM subunit" evidence="8">
    <location>
        <begin position="12"/>
        <end position="423"/>
    </location>
</feature>
<evidence type="ECO:0000256" key="5">
    <source>
        <dbReference type="ARBA" id="ARBA00022989"/>
    </source>
</evidence>
<evidence type="ECO:0000256" key="3">
    <source>
        <dbReference type="ARBA" id="ARBA00022519"/>
    </source>
</evidence>
<dbReference type="STRING" id="1884432.SAMN05518683_1243"/>
<protein>
    <submittedName>
        <fullName evidence="9">TRAP transporter, DctM subunit</fullName>
    </submittedName>
</protein>
<dbReference type="Pfam" id="PF06808">
    <property type="entry name" value="DctM"/>
    <property type="match status" value="1"/>
</dbReference>
<dbReference type="OrthoDB" id="9785600at2"/>
<evidence type="ECO:0000256" key="4">
    <source>
        <dbReference type="ARBA" id="ARBA00022692"/>
    </source>
</evidence>
<dbReference type="EMBL" id="FOXD01000024">
    <property type="protein sequence ID" value="SFQ25449.1"/>
    <property type="molecule type" value="Genomic_DNA"/>
</dbReference>
<reference evidence="10" key="1">
    <citation type="submission" date="2016-10" db="EMBL/GenBank/DDBJ databases">
        <authorList>
            <person name="Varghese N."/>
            <person name="Submissions S."/>
        </authorList>
    </citation>
    <scope>NUCLEOTIDE SEQUENCE [LARGE SCALE GENOMIC DNA]</scope>
    <source>
        <strain evidence="10">S7</strain>
    </source>
</reference>
<dbReference type="GO" id="GO:0022857">
    <property type="term" value="F:transmembrane transporter activity"/>
    <property type="evidence" value="ECO:0007669"/>
    <property type="project" value="TreeGrafter"/>
</dbReference>
<feature type="transmembrane region" description="Helical" evidence="7">
    <location>
        <begin position="319"/>
        <end position="351"/>
    </location>
</feature>
<feature type="transmembrane region" description="Helical" evidence="7">
    <location>
        <begin position="9"/>
        <end position="42"/>
    </location>
</feature>
<dbReference type="RefSeq" id="WP_093338899.1">
    <property type="nucleotide sequence ID" value="NZ_FOXD01000024.1"/>
</dbReference>
<dbReference type="InterPro" id="IPR004681">
    <property type="entry name" value="TRAP_DctM"/>
</dbReference>
<feature type="transmembrane region" description="Helical" evidence="7">
    <location>
        <begin position="363"/>
        <end position="387"/>
    </location>
</feature>
<evidence type="ECO:0000256" key="7">
    <source>
        <dbReference type="SAM" id="Phobius"/>
    </source>
</evidence>
<keyword evidence="3" id="KW-0997">Cell inner membrane</keyword>
<evidence type="ECO:0000256" key="2">
    <source>
        <dbReference type="ARBA" id="ARBA00022475"/>
    </source>
</evidence>
<keyword evidence="5 7" id="KW-1133">Transmembrane helix</keyword>
<dbReference type="NCBIfam" id="TIGR00786">
    <property type="entry name" value="dctM"/>
    <property type="match status" value="1"/>
</dbReference>
<organism evidence="9 10">
    <name type="scientific">Salibacterium halotolerans</name>
    <dbReference type="NCBI Taxonomy" id="1884432"/>
    <lineage>
        <taxon>Bacteria</taxon>
        <taxon>Bacillati</taxon>
        <taxon>Bacillota</taxon>
        <taxon>Bacilli</taxon>
        <taxon>Bacillales</taxon>
        <taxon>Bacillaceae</taxon>
    </lineage>
</organism>
<feature type="transmembrane region" description="Helical" evidence="7">
    <location>
        <begin position="175"/>
        <end position="200"/>
    </location>
</feature>
<feature type="transmembrane region" description="Helical" evidence="7">
    <location>
        <begin position="105"/>
        <end position="125"/>
    </location>
</feature>
<feature type="transmembrane region" description="Helical" evidence="7">
    <location>
        <begin position="54"/>
        <end position="76"/>
    </location>
</feature>
<evidence type="ECO:0000313" key="10">
    <source>
        <dbReference type="Proteomes" id="UP000198892"/>
    </source>
</evidence>
<keyword evidence="2" id="KW-1003">Cell membrane</keyword>
<dbReference type="PANTHER" id="PTHR33362:SF2">
    <property type="entry name" value="TRAP TRANSPORTER LARGE PERMEASE PROTEIN"/>
    <property type="match status" value="1"/>
</dbReference>